<dbReference type="Proteomes" id="UP000515733">
    <property type="component" value="Chromosome"/>
</dbReference>
<dbReference type="EMBL" id="LR778301">
    <property type="protein sequence ID" value="CAB1367849.1"/>
    <property type="molecule type" value="Genomic_DNA"/>
</dbReference>
<keyword evidence="2" id="KW-1185">Reference proteome</keyword>
<name>A0A6S6XY95_9PROT</name>
<evidence type="ECO:0000313" key="1">
    <source>
        <dbReference type="EMBL" id="CAB1367849.1"/>
    </source>
</evidence>
<accession>A0A6S6XY95</accession>
<dbReference type="KEGG" id="doe:DENOEST_0684"/>
<organism evidence="1 2">
    <name type="scientific">Denitratisoma oestradiolicum</name>
    <dbReference type="NCBI Taxonomy" id="311182"/>
    <lineage>
        <taxon>Bacteria</taxon>
        <taxon>Pseudomonadati</taxon>
        <taxon>Pseudomonadota</taxon>
        <taxon>Betaproteobacteria</taxon>
        <taxon>Nitrosomonadales</taxon>
        <taxon>Sterolibacteriaceae</taxon>
        <taxon>Denitratisoma</taxon>
    </lineage>
</organism>
<reference evidence="1 2" key="1">
    <citation type="submission" date="2020-03" db="EMBL/GenBank/DDBJ databases">
        <authorList>
            <consortium name="Genoscope - CEA"/>
            <person name="William W."/>
        </authorList>
    </citation>
    <scope>NUCLEOTIDE SEQUENCE [LARGE SCALE GENOMIC DNA]</scope>
    <source>
        <strain evidence="2">DSM 16959</strain>
    </source>
</reference>
<protein>
    <submittedName>
        <fullName evidence="1">Uncharacterized protein</fullName>
    </submittedName>
</protein>
<gene>
    <name evidence="1" type="ORF">DENOEST_0684</name>
</gene>
<proteinExistence type="predicted"/>
<dbReference type="AlphaFoldDB" id="A0A6S6XY95"/>
<sequence>MDDVAAGQSHKYFRHSIYRARPASSFRRKPESRFLVQKLGPGLRRYDGWGDGPIKRCFDLLIIHAIALTWLPLHEKGRPVSGPPLMVRELRDDQYW</sequence>
<evidence type="ECO:0000313" key="2">
    <source>
        <dbReference type="Proteomes" id="UP000515733"/>
    </source>
</evidence>